<keyword evidence="8" id="KW-0663">Pyridoxal phosphate</keyword>
<comment type="catalytic activity">
    <reaction evidence="10">
        <text>4-(phosphooxy)-L-threonine + 2-oxoglutarate = (R)-3-hydroxy-2-oxo-4-phosphooxybutanoate + L-glutamate</text>
        <dbReference type="Rhea" id="RHEA:16573"/>
        <dbReference type="ChEBI" id="CHEBI:16810"/>
        <dbReference type="ChEBI" id="CHEBI:29985"/>
        <dbReference type="ChEBI" id="CHEBI:58452"/>
        <dbReference type="ChEBI" id="CHEBI:58538"/>
        <dbReference type="EC" id="2.6.1.52"/>
    </reaction>
</comment>
<keyword evidence="6" id="KW-0028">Amino-acid biosynthesis</keyword>
<dbReference type="PANTHER" id="PTHR43247">
    <property type="entry name" value="PHOSPHOSERINE AMINOTRANSFERASE"/>
    <property type="match status" value="1"/>
</dbReference>
<dbReference type="EMBL" id="JAODAN010000001">
    <property type="protein sequence ID" value="KAK1927637.1"/>
    <property type="molecule type" value="Genomic_DNA"/>
</dbReference>
<dbReference type="SUPFAM" id="SSF53383">
    <property type="entry name" value="PLP-dependent transferases"/>
    <property type="match status" value="1"/>
</dbReference>
<name>A0AAD9L9M7_PAPLA</name>
<dbReference type="GO" id="GO:0006564">
    <property type="term" value="P:L-serine biosynthetic process"/>
    <property type="evidence" value="ECO:0007669"/>
    <property type="project" value="UniProtKB-KW"/>
</dbReference>
<proteinExistence type="inferred from homology"/>
<accession>A0AAD9L9M7</accession>
<dbReference type="Pfam" id="PF00266">
    <property type="entry name" value="Aminotran_5"/>
    <property type="match status" value="1"/>
</dbReference>
<evidence type="ECO:0000313" key="13">
    <source>
        <dbReference type="EMBL" id="KAK1927637.1"/>
    </source>
</evidence>
<evidence type="ECO:0000256" key="9">
    <source>
        <dbReference type="ARBA" id="ARBA00023299"/>
    </source>
</evidence>
<dbReference type="GO" id="GO:0005737">
    <property type="term" value="C:cytoplasm"/>
    <property type="evidence" value="ECO:0007669"/>
    <property type="project" value="TreeGrafter"/>
</dbReference>
<dbReference type="InterPro" id="IPR015422">
    <property type="entry name" value="PyrdxlP-dep_Trfase_small"/>
</dbReference>
<keyword evidence="5" id="KW-0032">Aminotransferase</keyword>
<dbReference type="GO" id="GO:0004648">
    <property type="term" value="F:O-phospho-L-serine:2-oxoglutarate aminotransferase activity"/>
    <property type="evidence" value="ECO:0007669"/>
    <property type="project" value="UniProtKB-EC"/>
</dbReference>
<dbReference type="FunFam" id="3.90.1150.10:FF:000006">
    <property type="entry name" value="Phosphoserine aminotransferase"/>
    <property type="match status" value="1"/>
</dbReference>
<dbReference type="GO" id="GO:0030170">
    <property type="term" value="F:pyridoxal phosphate binding"/>
    <property type="evidence" value="ECO:0007669"/>
    <property type="project" value="TreeGrafter"/>
</dbReference>
<dbReference type="NCBIfam" id="NF003764">
    <property type="entry name" value="PRK05355.1"/>
    <property type="match status" value="1"/>
</dbReference>
<keyword evidence="9" id="KW-0718">Serine biosynthesis</keyword>
<dbReference type="InterPro" id="IPR015421">
    <property type="entry name" value="PyrdxlP-dep_Trfase_major"/>
</dbReference>
<sequence>MAQERQNVHNFAAGPSPLPTDVLEIAAASLLNHDGTGMGICELSHRGKEFKQIIEGAEQNLRNLLEIPDNYAVLFSQGGGTGQFSSVVLNVLAARRLQHANTSYDDYKPPKIDYVVTGSWSSKAYAEAQRLCAPPIPGAKPSAEPRIAATSKPSKYTGLPKHDEYEFSEDAAFVYYCENETINGIQFPHDSTSPVSFPFDKVPKDVPIVADYSSSFLSRPIPHLERHAIIYAGAQKNLGPSGTTVIVVRKDLLVDTSEAFALGNVPPTPITMEYKVLADNSSLYNTPPTFPIYVCALVLDKLNKAEKGLLSMEATNRAKADLLYSTLDEAEAKGVVRCVVREKDARSWMNVTFEILGEGKEKAFLDGAEKQGFRQLKGHRSVGGIRASIYNAVTYDSVKALTDYIKAFGN</sequence>
<dbReference type="HAMAP" id="MF_00160">
    <property type="entry name" value="SerC_aminotrans_5"/>
    <property type="match status" value="1"/>
</dbReference>
<evidence type="ECO:0000256" key="1">
    <source>
        <dbReference type="ARBA" id="ARBA00001933"/>
    </source>
</evidence>
<dbReference type="PIRSF" id="PIRSF000525">
    <property type="entry name" value="SerC"/>
    <property type="match status" value="1"/>
</dbReference>
<gene>
    <name evidence="13" type="ORF">DB88DRAFT_478732</name>
</gene>
<dbReference type="Proteomes" id="UP001182556">
    <property type="component" value="Unassembled WGS sequence"/>
</dbReference>
<dbReference type="InterPro" id="IPR022278">
    <property type="entry name" value="Pser_aminoTfrase"/>
</dbReference>
<feature type="domain" description="Aminotransferase class V" evidence="12">
    <location>
        <begin position="9"/>
        <end position="401"/>
    </location>
</feature>
<evidence type="ECO:0000256" key="4">
    <source>
        <dbReference type="ARBA" id="ARBA00013030"/>
    </source>
</evidence>
<organism evidence="13 14">
    <name type="scientific">Papiliotrema laurentii</name>
    <name type="common">Cryptococcus laurentii</name>
    <dbReference type="NCBI Taxonomy" id="5418"/>
    <lineage>
        <taxon>Eukaryota</taxon>
        <taxon>Fungi</taxon>
        <taxon>Dikarya</taxon>
        <taxon>Basidiomycota</taxon>
        <taxon>Agaricomycotina</taxon>
        <taxon>Tremellomycetes</taxon>
        <taxon>Tremellales</taxon>
        <taxon>Rhynchogastremaceae</taxon>
        <taxon>Papiliotrema</taxon>
    </lineage>
</organism>
<comment type="cofactor">
    <cofactor evidence="1">
        <name>pyridoxal 5'-phosphate</name>
        <dbReference type="ChEBI" id="CHEBI:597326"/>
    </cofactor>
</comment>
<reference evidence="13" key="1">
    <citation type="submission" date="2023-02" db="EMBL/GenBank/DDBJ databases">
        <title>Identification and recombinant expression of a fungal hydrolase from Papiliotrema laurentii that hydrolyzes apple cutin and clears colloidal polyester polyurethane.</title>
        <authorList>
            <consortium name="DOE Joint Genome Institute"/>
            <person name="Roman V.A."/>
            <person name="Bojanowski C."/>
            <person name="Crable B.R."/>
            <person name="Wagner D.N."/>
            <person name="Hung C.S."/>
            <person name="Nadeau L.J."/>
            <person name="Schratz L."/>
            <person name="Haridas S."/>
            <person name="Pangilinan J."/>
            <person name="Lipzen A."/>
            <person name="Na H."/>
            <person name="Yan M."/>
            <person name="Ng V."/>
            <person name="Grigoriev I.V."/>
            <person name="Spatafora J.W."/>
            <person name="Barlow D."/>
            <person name="Biffinger J."/>
            <person name="Kelley-Loughnane N."/>
            <person name="Varaljay V.A."/>
            <person name="Crookes-Goodson W.J."/>
        </authorList>
    </citation>
    <scope>NUCLEOTIDE SEQUENCE</scope>
    <source>
        <strain evidence="13">5307AH</strain>
    </source>
</reference>
<dbReference type="EC" id="2.6.1.52" evidence="4"/>
<comment type="catalytic activity">
    <reaction evidence="11">
        <text>O-phospho-L-serine + 2-oxoglutarate = 3-phosphooxypyruvate + L-glutamate</text>
        <dbReference type="Rhea" id="RHEA:14329"/>
        <dbReference type="ChEBI" id="CHEBI:16810"/>
        <dbReference type="ChEBI" id="CHEBI:18110"/>
        <dbReference type="ChEBI" id="CHEBI:29985"/>
        <dbReference type="ChEBI" id="CHEBI:57524"/>
        <dbReference type="EC" id="2.6.1.52"/>
    </reaction>
</comment>
<dbReference type="InterPro" id="IPR000192">
    <property type="entry name" value="Aminotrans_V_dom"/>
</dbReference>
<evidence type="ECO:0000256" key="10">
    <source>
        <dbReference type="ARBA" id="ARBA00047630"/>
    </source>
</evidence>
<comment type="pathway">
    <text evidence="2">Amino-acid biosynthesis; L-serine biosynthesis; L-serine from 3-phospho-D-glycerate: step 2/3.</text>
</comment>
<evidence type="ECO:0000259" key="12">
    <source>
        <dbReference type="Pfam" id="PF00266"/>
    </source>
</evidence>
<dbReference type="PANTHER" id="PTHR43247:SF1">
    <property type="entry name" value="PHOSPHOSERINE AMINOTRANSFERASE"/>
    <property type="match status" value="1"/>
</dbReference>
<dbReference type="Gene3D" id="3.40.640.10">
    <property type="entry name" value="Type I PLP-dependent aspartate aminotransferase-like (Major domain)"/>
    <property type="match status" value="1"/>
</dbReference>
<evidence type="ECO:0000313" key="14">
    <source>
        <dbReference type="Proteomes" id="UP001182556"/>
    </source>
</evidence>
<comment type="caution">
    <text evidence="13">The sequence shown here is derived from an EMBL/GenBank/DDBJ whole genome shotgun (WGS) entry which is preliminary data.</text>
</comment>
<evidence type="ECO:0000256" key="8">
    <source>
        <dbReference type="ARBA" id="ARBA00022898"/>
    </source>
</evidence>
<protein>
    <recommendedName>
        <fullName evidence="4">phosphoserine transaminase</fullName>
        <ecNumber evidence="4">2.6.1.52</ecNumber>
    </recommendedName>
</protein>
<dbReference type="FunFam" id="3.40.640.10:FF:000010">
    <property type="entry name" value="Phosphoserine aminotransferase"/>
    <property type="match status" value="1"/>
</dbReference>
<comment type="similarity">
    <text evidence="3">Belongs to the class-V pyridoxal-phosphate-dependent aminotransferase family. SerC subfamily.</text>
</comment>
<keyword evidence="7" id="KW-0808">Transferase</keyword>
<evidence type="ECO:0000256" key="6">
    <source>
        <dbReference type="ARBA" id="ARBA00022605"/>
    </source>
</evidence>
<evidence type="ECO:0000256" key="2">
    <source>
        <dbReference type="ARBA" id="ARBA00005099"/>
    </source>
</evidence>
<evidence type="ECO:0000256" key="11">
    <source>
        <dbReference type="ARBA" id="ARBA00049007"/>
    </source>
</evidence>
<evidence type="ECO:0000256" key="7">
    <source>
        <dbReference type="ARBA" id="ARBA00022679"/>
    </source>
</evidence>
<dbReference type="AlphaFoldDB" id="A0AAD9L9M7"/>
<evidence type="ECO:0000256" key="5">
    <source>
        <dbReference type="ARBA" id="ARBA00022576"/>
    </source>
</evidence>
<keyword evidence="14" id="KW-1185">Reference proteome</keyword>
<evidence type="ECO:0000256" key="3">
    <source>
        <dbReference type="ARBA" id="ARBA00006904"/>
    </source>
</evidence>
<dbReference type="Gene3D" id="3.90.1150.10">
    <property type="entry name" value="Aspartate Aminotransferase, domain 1"/>
    <property type="match status" value="1"/>
</dbReference>
<dbReference type="InterPro" id="IPR015424">
    <property type="entry name" value="PyrdxlP-dep_Trfase"/>
</dbReference>